<accession>K3V5N7</accession>
<name>K3V5N7_FUSPC</name>
<keyword evidence="2" id="KW-1185">Reference proteome</keyword>
<dbReference type="AlphaFoldDB" id="K3V5N7"/>
<dbReference type="EMBL" id="AFNW01000608">
    <property type="protein sequence ID" value="EKJ68239.1"/>
    <property type="molecule type" value="Genomic_DNA"/>
</dbReference>
<evidence type="ECO:0000313" key="1">
    <source>
        <dbReference type="EMBL" id="EKJ68239.1"/>
    </source>
</evidence>
<organism evidence="1 2">
    <name type="scientific">Fusarium pseudograminearum (strain CS3096)</name>
    <name type="common">Wheat and barley crown-rot fungus</name>
    <dbReference type="NCBI Taxonomy" id="1028729"/>
    <lineage>
        <taxon>Eukaryota</taxon>
        <taxon>Fungi</taxon>
        <taxon>Dikarya</taxon>
        <taxon>Ascomycota</taxon>
        <taxon>Pezizomycotina</taxon>
        <taxon>Sordariomycetes</taxon>
        <taxon>Hypocreomycetidae</taxon>
        <taxon>Hypocreales</taxon>
        <taxon>Nectriaceae</taxon>
        <taxon>Fusarium</taxon>
    </lineage>
</organism>
<protein>
    <submittedName>
        <fullName evidence="1">Uncharacterized protein</fullName>
    </submittedName>
</protein>
<comment type="caution">
    <text evidence="1">The sequence shown here is derived from an EMBL/GenBank/DDBJ whole genome shotgun (WGS) entry which is preliminary data.</text>
</comment>
<dbReference type="Proteomes" id="UP000007978">
    <property type="component" value="Chromosome 2"/>
</dbReference>
<dbReference type="GeneID" id="20370195"/>
<proteinExistence type="predicted"/>
<dbReference type="OrthoDB" id="10400460at2759"/>
<sequence length="251" mass="27421">MASELFGTLCIRGASDELAQSFVDSLKLSLNEKAGPDGVALEWGVPERSEPEWHSSTITINTANLTRAQKRNILDIFRMVLNSQRIVPQNYAYLWADPGFVRTLGDPFVTVTMTNTYVAIFQMEFRKLQGAIADLTPAPPLEFVPLEGGNGDFQSEITGDVIIDTLNLSKSDKRKILETFATVFNDNFLQGVSVTFAADPGFLKTIAQTVLAVDFDHSLTPSQMDDLVVLVPDVALALSWGEVTATADGCK</sequence>
<evidence type="ECO:0000313" key="2">
    <source>
        <dbReference type="Proteomes" id="UP000007978"/>
    </source>
</evidence>
<dbReference type="HOGENOM" id="CLU_1107198_0_0_1"/>
<dbReference type="RefSeq" id="XP_009262970.1">
    <property type="nucleotide sequence ID" value="XM_009264695.1"/>
</dbReference>
<reference evidence="1 2" key="1">
    <citation type="journal article" date="2012" name="PLoS Pathog.">
        <title>Comparative pathogenomics reveals horizontally acquired novel virulence genes in fungi infecting cereal hosts.</title>
        <authorList>
            <person name="Gardiner D.M."/>
            <person name="McDonald M.C."/>
            <person name="Covarelli L."/>
            <person name="Solomon P.S."/>
            <person name="Rusu A.G."/>
            <person name="Marshall M."/>
            <person name="Kazan K."/>
            <person name="Chakraborty S."/>
            <person name="McDonald B.A."/>
            <person name="Manners J.M."/>
        </authorList>
    </citation>
    <scope>NUCLEOTIDE SEQUENCE [LARGE SCALE GENOMIC DNA]</scope>
    <source>
        <strain evidence="1 2">CS3096</strain>
    </source>
</reference>
<dbReference type="KEGG" id="fpu:FPSE_11578"/>
<gene>
    <name evidence="1" type="ORF">FPSE_11578</name>
</gene>